<keyword evidence="4" id="KW-1185">Reference proteome</keyword>
<evidence type="ECO:0000313" key="3">
    <source>
        <dbReference type="EMBL" id="MDQ0375980.1"/>
    </source>
</evidence>
<feature type="transmembrane region" description="Helical" evidence="2">
    <location>
        <begin position="233"/>
        <end position="251"/>
    </location>
</feature>
<keyword evidence="2" id="KW-0812">Transmembrane</keyword>
<gene>
    <name evidence="3" type="ORF">J2X26_004323</name>
</gene>
<dbReference type="RefSeq" id="WP_307494767.1">
    <property type="nucleotide sequence ID" value="NZ_JAUSVB010000008.1"/>
</dbReference>
<feature type="region of interest" description="Disordered" evidence="1">
    <location>
        <begin position="15"/>
        <end position="41"/>
    </location>
</feature>
<sequence length="252" mass="26529">MGSFARAGAREAARYAARTSGARRGSGSDGRRPTPSQWAHAGLPSHEDLLAAGAPALPDGWTYELSPLNDAAEALGTLHVRDPRERIVRAAPFDLRGVISALQPAVVASRLERITEQEIATAASLADRTSGAARRSGSAQRDQVLPPNPTTPFVVTFHADLVAHGAPALPNGWAYALGEGPDLVVVDAHGVQQQSSRIDTFNLTPPELARVAASMHERHPSRGVSQGAGSTGGVNWTLIMGVVVLVLWLVVR</sequence>
<dbReference type="Proteomes" id="UP001239626">
    <property type="component" value="Unassembled WGS sequence"/>
</dbReference>
<proteinExistence type="predicted"/>
<protein>
    <submittedName>
        <fullName evidence="3">Uncharacterized protein</fullName>
    </submittedName>
</protein>
<reference evidence="3 4" key="1">
    <citation type="submission" date="2023-07" db="EMBL/GenBank/DDBJ databases">
        <title>Sorghum-associated microbial communities from plants grown in Nebraska, USA.</title>
        <authorList>
            <person name="Schachtman D."/>
        </authorList>
    </citation>
    <scope>NUCLEOTIDE SEQUENCE [LARGE SCALE GENOMIC DNA]</scope>
    <source>
        <strain evidence="3 4">BE332</strain>
    </source>
</reference>
<feature type="compositionally biased region" description="Low complexity" evidence="1">
    <location>
        <begin position="15"/>
        <end position="25"/>
    </location>
</feature>
<dbReference type="EMBL" id="JAUSVB010000008">
    <property type="protein sequence ID" value="MDQ0375980.1"/>
    <property type="molecule type" value="Genomic_DNA"/>
</dbReference>
<comment type="caution">
    <text evidence="3">The sequence shown here is derived from an EMBL/GenBank/DDBJ whole genome shotgun (WGS) entry which is preliminary data.</text>
</comment>
<keyword evidence="2" id="KW-1133">Transmembrane helix</keyword>
<keyword evidence="2" id="KW-0472">Membrane</keyword>
<evidence type="ECO:0000256" key="1">
    <source>
        <dbReference type="SAM" id="MobiDB-lite"/>
    </source>
</evidence>
<evidence type="ECO:0000313" key="4">
    <source>
        <dbReference type="Proteomes" id="UP001239626"/>
    </source>
</evidence>
<feature type="region of interest" description="Disordered" evidence="1">
    <location>
        <begin position="125"/>
        <end position="148"/>
    </location>
</feature>
<organism evidence="3 4">
    <name type="scientific">Cellulomonas humilata</name>
    <dbReference type="NCBI Taxonomy" id="144055"/>
    <lineage>
        <taxon>Bacteria</taxon>
        <taxon>Bacillati</taxon>
        <taxon>Actinomycetota</taxon>
        <taxon>Actinomycetes</taxon>
        <taxon>Micrococcales</taxon>
        <taxon>Cellulomonadaceae</taxon>
        <taxon>Cellulomonas</taxon>
    </lineage>
</organism>
<accession>A0ABU0EL12</accession>
<name>A0ABU0EL12_9CELL</name>
<evidence type="ECO:0000256" key="2">
    <source>
        <dbReference type="SAM" id="Phobius"/>
    </source>
</evidence>